<name>A0AAW1LGZ6_POPJA</name>
<gene>
    <name evidence="8" type="ORF">QE152_g12788</name>
</gene>
<feature type="transmembrane region" description="Helical" evidence="5">
    <location>
        <begin position="402"/>
        <end position="424"/>
    </location>
</feature>
<dbReference type="AlphaFoldDB" id="A0AAW1LGZ6"/>
<dbReference type="EMBL" id="JASPKY010000118">
    <property type="protein sequence ID" value="KAK9736093.1"/>
    <property type="molecule type" value="Genomic_DNA"/>
</dbReference>
<dbReference type="InterPro" id="IPR017981">
    <property type="entry name" value="GPCR_2-like_7TM"/>
</dbReference>
<feature type="transmembrane region" description="Helical" evidence="5">
    <location>
        <begin position="436"/>
        <end position="458"/>
    </location>
</feature>
<dbReference type="Proteomes" id="UP001458880">
    <property type="component" value="Unassembled WGS sequence"/>
</dbReference>
<feature type="signal peptide" evidence="6">
    <location>
        <begin position="1"/>
        <end position="21"/>
    </location>
</feature>
<evidence type="ECO:0000256" key="6">
    <source>
        <dbReference type="SAM" id="SignalP"/>
    </source>
</evidence>
<keyword evidence="9" id="KW-1185">Reference proteome</keyword>
<evidence type="ECO:0000313" key="9">
    <source>
        <dbReference type="Proteomes" id="UP001458880"/>
    </source>
</evidence>
<keyword evidence="4 5" id="KW-0472">Membrane</keyword>
<evidence type="ECO:0000256" key="3">
    <source>
        <dbReference type="ARBA" id="ARBA00022989"/>
    </source>
</evidence>
<evidence type="ECO:0000313" key="8">
    <source>
        <dbReference type="EMBL" id="KAK9736093.1"/>
    </source>
</evidence>
<protein>
    <recommendedName>
        <fullName evidence="7">G-protein coupled receptors family 2 profile 2 domain-containing protein</fullName>
    </recommendedName>
</protein>
<dbReference type="GO" id="GO:0005886">
    <property type="term" value="C:plasma membrane"/>
    <property type="evidence" value="ECO:0007669"/>
    <property type="project" value="TreeGrafter"/>
</dbReference>
<dbReference type="PANTHER" id="PTHR47154">
    <property type="entry name" value="G-PROTEIN COUPLED RECEPTOR MTH-RELATED"/>
    <property type="match status" value="1"/>
</dbReference>
<proteinExistence type="predicted"/>
<dbReference type="PANTHER" id="PTHR47154:SF2">
    <property type="entry name" value="G-PROTEIN COUPLED RECEPTOR MTH-RELATED"/>
    <property type="match status" value="1"/>
</dbReference>
<feature type="transmembrane region" description="Helical" evidence="5">
    <location>
        <begin position="349"/>
        <end position="372"/>
    </location>
</feature>
<evidence type="ECO:0000259" key="7">
    <source>
        <dbReference type="PROSITE" id="PS50261"/>
    </source>
</evidence>
<keyword evidence="2 5" id="KW-0812">Transmembrane</keyword>
<keyword evidence="3 5" id="KW-1133">Transmembrane helix</keyword>
<dbReference type="InterPro" id="IPR051384">
    <property type="entry name" value="Mth_GPCR"/>
</dbReference>
<feature type="domain" description="G-protein coupled receptors family 2 profile 2" evidence="7">
    <location>
        <begin position="187"/>
        <end position="459"/>
    </location>
</feature>
<feature type="chain" id="PRO_5043475092" description="G-protein coupled receptors family 2 profile 2 domain-containing protein" evidence="6">
    <location>
        <begin position="22"/>
        <end position="465"/>
    </location>
</feature>
<evidence type="ECO:0000256" key="5">
    <source>
        <dbReference type="SAM" id="Phobius"/>
    </source>
</evidence>
<keyword evidence="6" id="KW-0732">Signal</keyword>
<sequence>MNRIYPTTLIILISVVSNSNAVDYKHDNRINDNLVSQCCQTETVCDVNTTKNINNNNAVLDNQKSNYSINSSFIRCAIKCCPHGFELINFRCVSKNIVKTNIEMCKNDSGNIESYAESCRSTMRCKRSNWKKLGESDDLITMNGSLYLETNTKRYQIKQYCYDINKDTDRISKVIFFCEPRAVHCPRWAFMKIILLFSCGCLIIALAIHTLIYRLRKLFHKLLACFCLVDLVYWFLYTLSIFDVRLETFCTPFAYIQFFLTISRLSWLNVLSFELWNIIRPICEQLRWTERKKMMYYTLYAVLIPVICSLFFIVGNQAAYILSKKSIPLVNRGSCLLDIRGLDGNMGVLYLYIPISLLMLISVSCFTKMTIYHLKSRKNFKRIGTTGNTTYIKNIKAYRKGFVVFILVVLMGISCYSYCIYVYASTFTDNDIMVNIFDVLSFADVLEGILIFLILMAIKEILKFL</sequence>
<evidence type="ECO:0000256" key="1">
    <source>
        <dbReference type="ARBA" id="ARBA00004141"/>
    </source>
</evidence>
<dbReference type="GO" id="GO:0007166">
    <property type="term" value="P:cell surface receptor signaling pathway"/>
    <property type="evidence" value="ECO:0007669"/>
    <property type="project" value="InterPro"/>
</dbReference>
<dbReference type="GO" id="GO:0008528">
    <property type="term" value="F:G protein-coupled peptide receptor activity"/>
    <property type="evidence" value="ECO:0007669"/>
    <property type="project" value="TreeGrafter"/>
</dbReference>
<dbReference type="PROSITE" id="PS50261">
    <property type="entry name" value="G_PROTEIN_RECEP_F2_4"/>
    <property type="match status" value="1"/>
</dbReference>
<evidence type="ECO:0000256" key="2">
    <source>
        <dbReference type="ARBA" id="ARBA00022692"/>
    </source>
</evidence>
<dbReference type="Gene3D" id="1.20.1070.10">
    <property type="entry name" value="Rhodopsin 7-helix transmembrane proteins"/>
    <property type="match status" value="1"/>
</dbReference>
<reference evidence="8 9" key="1">
    <citation type="journal article" date="2024" name="BMC Genomics">
        <title>De novo assembly and annotation of Popillia japonica's genome with initial clues to its potential as an invasive pest.</title>
        <authorList>
            <person name="Cucini C."/>
            <person name="Boschi S."/>
            <person name="Funari R."/>
            <person name="Cardaioli E."/>
            <person name="Iannotti N."/>
            <person name="Marturano G."/>
            <person name="Paoli F."/>
            <person name="Bruttini M."/>
            <person name="Carapelli A."/>
            <person name="Frati F."/>
            <person name="Nardi F."/>
        </authorList>
    </citation>
    <scope>NUCLEOTIDE SEQUENCE [LARGE SCALE GENOMIC DNA]</scope>
    <source>
        <strain evidence="8">DMR45628</strain>
    </source>
</reference>
<comment type="subcellular location">
    <subcellularLocation>
        <location evidence="1">Membrane</location>
        <topology evidence="1">Multi-pass membrane protein</topology>
    </subcellularLocation>
</comment>
<feature type="transmembrane region" description="Helical" evidence="5">
    <location>
        <begin position="254"/>
        <end position="276"/>
    </location>
</feature>
<evidence type="ECO:0000256" key="4">
    <source>
        <dbReference type="ARBA" id="ARBA00023136"/>
    </source>
</evidence>
<feature type="transmembrane region" description="Helical" evidence="5">
    <location>
        <begin position="222"/>
        <end position="242"/>
    </location>
</feature>
<feature type="transmembrane region" description="Helical" evidence="5">
    <location>
        <begin position="188"/>
        <end position="210"/>
    </location>
</feature>
<organism evidence="8 9">
    <name type="scientific">Popillia japonica</name>
    <name type="common">Japanese beetle</name>
    <dbReference type="NCBI Taxonomy" id="7064"/>
    <lineage>
        <taxon>Eukaryota</taxon>
        <taxon>Metazoa</taxon>
        <taxon>Ecdysozoa</taxon>
        <taxon>Arthropoda</taxon>
        <taxon>Hexapoda</taxon>
        <taxon>Insecta</taxon>
        <taxon>Pterygota</taxon>
        <taxon>Neoptera</taxon>
        <taxon>Endopterygota</taxon>
        <taxon>Coleoptera</taxon>
        <taxon>Polyphaga</taxon>
        <taxon>Scarabaeiformia</taxon>
        <taxon>Scarabaeidae</taxon>
        <taxon>Rutelinae</taxon>
        <taxon>Popillia</taxon>
    </lineage>
</organism>
<comment type="caution">
    <text evidence="8">The sequence shown here is derived from an EMBL/GenBank/DDBJ whole genome shotgun (WGS) entry which is preliminary data.</text>
</comment>
<feature type="transmembrane region" description="Helical" evidence="5">
    <location>
        <begin position="297"/>
        <end position="322"/>
    </location>
</feature>
<accession>A0AAW1LGZ6</accession>